<feature type="compositionally biased region" description="Basic residues" evidence="1">
    <location>
        <begin position="177"/>
        <end position="186"/>
    </location>
</feature>
<gene>
    <name evidence="2" type="ORF">RDB_LOCUS205140</name>
</gene>
<name>A0A8H3CBJ3_9AGAM</name>
<dbReference type="EMBL" id="CAJMWW010000654">
    <property type="protein sequence ID" value="CAE6480261.1"/>
    <property type="molecule type" value="Genomic_DNA"/>
</dbReference>
<evidence type="ECO:0000256" key="1">
    <source>
        <dbReference type="SAM" id="MobiDB-lite"/>
    </source>
</evidence>
<sequence>MIITIYAGYLADTDLYSQWCIERAKIDPLFAKCFEDCSCFGELAIEKYAKRKKVPWRKRLSVNYLPHQVNERGDVDISREHTVFAFREYEYTGLLANLSRWDLFQETDIDREYKAQIEELGIELGPWTLVGIVGRQGLFYNFSPEVAAAILERMNAKYNQMEDAKTKRAAQTAQVAKPKKPKKGSKTKANAMATNPAGTPVEEGL</sequence>
<organism evidence="2 3">
    <name type="scientific">Rhizoctonia solani</name>
    <dbReference type="NCBI Taxonomy" id="456999"/>
    <lineage>
        <taxon>Eukaryota</taxon>
        <taxon>Fungi</taxon>
        <taxon>Dikarya</taxon>
        <taxon>Basidiomycota</taxon>
        <taxon>Agaricomycotina</taxon>
        <taxon>Agaricomycetes</taxon>
        <taxon>Cantharellales</taxon>
        <taxon>Ceratobasidiaceae</taxon>
        <taxon>Rhizoctonia</taxon>
    </lineage>
</organism>
<evidence type="ECO:0000313" key="3">
    <source>
        <dbReference type="Proteomes" id="UP000663841"/>
    </source>
</evidence>
<accession>A0A8H3CBJ3</accession>
<reference evidence="2" key="1">
    <citation type="submission" date="2021-01" db="EMBL/GenBank/DDBJ databases">
        <authorList>
            <person name="Kaushik A."/>
        </authorList>
    </citation>
    <scope>NUCLEOTIDE SEQUENCE</scope>
    <source>
        <strain evidence="2">AG3-T5</strain>
    </source>
</reference>
<dbReference type="AlphaFoldDB" id="A0A8H3CBJ3"/>
<protein>
    <submittedName>
        <fullName evidence="2">Uncharacterized protein</fullName>
    </submittedName>
</protein>
<proteinExistence type="predicted"/>
<feature type="region of interest" description="Disordered" evidence="1">
    <location>
        <begin position="163"/>
        <end position="205"/>
    </location>
</feature>
<dbReference type="Proteomes" id="UP000663841">
    <property type="component" value="Unassembled WGS sequence"/>
</dbReference>
<evidence type="ECO:0000313" key="2">
    <source>
        <dbReference type="EMBL" id="CAE6480261.1"/>
    </source>
</evidence>
<comment type="caution">
    <text evidence="2">The sequence shown here is derived from an EMBL/GenBank/DDBJ whole genome shotgun (WGS) entry which is preliminary data.</text>
</comment>